<dbReference type="PANTHER" id="PTHR48148">
    <property type="entry name" value="KERATINOCYTE PROLINE-RICH PROTEIN"/>
    <property type="match status" value="1"/>
</dbReference>
<feature type="compositionally biased region" description="Low complexity" evidence="2">
    <location>
        <begin position="213"/>
        <end position="241"/>
    </location>
</feature>
<dbReference type="PANTHER" id="PTHR48148:SF3">
    <property type="entry name" value="KERATINOCYTE PROLINE-RICH PROTEIN"/>
    <property type="match status" value="1"/>
</dbReference>
<accession>A0ABT5KJ84</accession>
<feature type="transmembrane region" description="Helical" evidence="3">
    <location>
        <begin position="32"/>
        <end position="52"/>
    </location>
</feature>
<organism evidence="5 6">
    <name type="scientific">Roseateles albus</name>
    <dbReference type="NCBI Taxonomy" id="2987525"/>
    <lineage>
        <taxon>Bacteria</taxon>
        <taxon>Pseudomonadati</taxon>
        <taxon>Pseudomonadota</taxon>
        <taxon>Betaproteobacteria</taxon>
        <taxon>Burkholderiales</taxon>
        <taxon>Sphaerotilaceae</taxon>
        <taxon>Roseateles</taxon>
    </lineage>
</organism>
<dbReference type="InterPro" id="IPR020012">
    <property type="entry name" value="LysM_FimV"/>
</dbReference>
<evidence type="ECO:0000259" key="4">
    <source>
        <dbReference type="PROSITE" id="PS51782"/>
    </source>
</evidence>
<dbReference type="EMBL" id="JAQQXT010000016">
    <property type="protein sequence ID" value="MDC8773998.1"/>
    <property type="molecule type" value="Genomic_DNA"/>
</dbReference>
<reference evidence="5 6" key="1">
    <citation type="submission" date="2022-10" db="EMBL/GenBank/DDBJ databases">
        <title>Paucibacter sp. hw1 Genome sequencing.</title>
        <authorList>
            <person name="Park S."/>
        </authorList>
    </citation>
    <scope>NUCLEOTIDE SEQUENCE [LARGE SCALE GENOMIC DNA]</scope>
    <source>
        <strain evidence="6">hw1</strain>
    </source>
</reference>
<dbReference type="InterPro" id="IPR038440">
    <property type="entry name" value="FimV_C_sf"/>
</dbReference>
<evidence type="ECO:0000256" key="3">
    <source>
        <dbReference type="SAM" id="Phobius"/>
    </source>
</evidence>
<evidence type="ECO:0000313" key="6">
    <source>
        <dbReference type="Proteomes" id="UP001221189"/>
    </source>
</evidence>
<name>A0ABT5KJ84_9BURK</name>
<keyword evidence="3" id="KW-0812">Transmembrane</keyword>
<keyword evidence="6" id="KW-1185">Reference proteome</keyword>
<keyword evidence="1" id="KW-0175">Coiled coil</keyword>
<dbReference type="PROSITE" id="PS51782">
    <property type="entry name" value="LYSM"/>
    <property type="match status" value="1"/>
</dbReference>
<dbReference type="InterPro" id="IPR036779">
    <property type="entry name" value="LysM_dom_sf"/>
</dbReference>
<evidence type="ECO:0000256" key="2">
    <source>
        <dbReference type="SAM" id="MobiDB-lite"/>
    </source>
</evidence>
<dbReference type="Proteomes" id="UP001221189">
    <property type="component" value="Unassembled WGS sequence"/>
</dbReference>
<gene>
    <name evidence="5" type="ORF">PRZ03_20730</name>
</gene>
<dbReference type="NCBIfam" id="TIGR03504">
    <property type="entry name" value="FimV_Cterm"/>
    <property type="match status" value="1"/>
</dbReference>
<dbReference type="NCBIfam" id="TIGR03505">
    <property type="entry name" value="FimV_core"/>
    <property type="match status" value="1"/>
</dbReference>
<dbReference type="InterPro" id="IPR057840">
    <property type="entry name" value="FimV_N"/>
</dbReference>
<comment type="caution">
    <text evidence="5">The sequence shown here is derived from an EMBL/GenBank/DDBJ whole genome shotgun (WGS) entry which is preliminary data.</text>
</comment>
<protein>
    <recommendedName>
        <fullName evidence="4">LysM domain-containing protein</fullName>
    </recommendedName>
</protein>
<feature type="region of interest" description="Disordered" evidence="2">
    <location>
        <begin position="784"/>
        <end position="829"/>
    </location>
</feature>
<proteinExistence type="predicted"/>
<feature type="domain" description="LysM" evidence="4">
    <location>
        <begin position="261"/>
        <end position="316"/>
    </location>
</feature>
<feature type="compositionally biased region" description="Acidic residues" evidence="2">
    <location>
        <begin position="810"/>
        <end position="819"/>
    </location>
</feature>
<feature type="region of interest" description="Disordered" evidence="2">
    <location>
        <begin position="692"/>
        <end position="720"/>
    </location>
</feature>
<feature type="compositionally biased region" description="Basic and acidic residues" evidence="2">
    <location>
        <begin position="359"/>
        <end position="377"/>
    </location>
</feature>
<dbReference type="Pfam" id="PF25800">
    <property type="entry name" value="FimV_N"/>
    <property type="match status" value="1"/>
</dbReference>
<dbReference type="InterPro" id="IPR018392">
    <property type="entry name" value="LysM"/>
</dbReference>
<keyword evidence="3" id="KW-0472">Membrane</keyword>
<evidence type="ECO:0000256" key="1">
    <source>
        <dbReference type="SAM" id="Coils"/>
    </source>
</evidence>
<sequence length="952" mass="97805">MDSTDSAPANRSGIPSGGVHVPGSRRSAFSRFALSHIAAAVLLASSGGAWALGLGRLSVQSALGETLKAEIDITSLSAEEAGSLKVRIAPPESYRATGVEYNAVLASTQVQVVKKDGRSFLRVSSDRAVQEPFVDVILELTWANGRLVREYTLLFDPPAATRPNSAPAPAAAPAVTSAPVISPAPLAQTEAVPAPAPAAPVLIPAVPTPSPAQSPSLSPAARPSRETAAAQPTAAPAPRAAALAPAASAASAPASAASAASEYKVKPGDSLSRIAGKTQPEGISLDQMLVGLFRNNPDAFLDSNMNRLRTGVVLQVPSSETLGATSPTEARQIIRAQSADFSAYRLRLSSAAPTLQTDQSERQAKGKVEAAVEDRKPAPAPTPDKLTLSKAASAAADAKVAKASKEAEKKDAAARMAELTRNVEELKKISSAAKPAVVASAAPAAAPAPAPSPAPAVVAAPAPVAAAPSASAAVPAAIPAVVPALSSASAVPALPSTVASAAAPKPPVPASAASAASAAIPVEEAESGLLENPLALPLGAALLAAVGGLTWYRLRGRKAAAKADTGFHESRLQPDSFFGATGGQRVDTRDATGAASSMNYSLSQLDAIGDVDPVAEADVYLAYGRDLQAEEILKEALRATPERMAIRLKLLEVYAKRRDTKGFEQLALQLFADTKGSGDDWARAQELGRQIDPENPLYQPGGMPSQQSDGREVHPEPMDASTMPHTVGHLATEPAGRSAAVDAGPMSGFDLDLDLDLPEPASPTAMEATQAMTTTVEQAPFSMDFDLSEPPAPAPPEPAAASAAPSGNELEFDLDDFGSLDDTASNRPAPADAGNALDFDLGSIDLSLPELPQAPEAPIPVAESVAMDGDFGAEFEELMKAGEPEQTAADPLADAFDVMEDGGDPLMRQLELADEFRQIGDTEGAREVLQELISKSSGPLRDKAQAMLNDLR</sequence>
<feature type="region of interest" description="Disordered" evidence="2">
    <location>
        <begin position="352"/>
        <end position="389"/>
    </location>
</feature>
<dbReference type="CDD" id="cd00118">
    <property type="entry name" value="LysM"/>
    <property type="match status" value="1"/>
</dbReference>
<dbReference type="Gene3D" id="3.10.350.10">
    <property type="entry name" value="LysM domain"/>
    <property type="match status" value="1"/>
</dbReference>
<dbReference type="InterPro" id="IPR020011">
    <property type="entry name" value="FimV_C"/>
</dbReference>
<evidence type="ECO:0000313" key="5">
    <source>
        <dbReference type="EMBL" id="MDC8773998.1"/>
    </source>
</evidence>
<dbReference type="Gene3D" id="1.20.58.2200">
    <property type="match status" value="1"/>
</dbReference>
<feature type="coiled-coil region" evidence="1">
    <location>
        <begin position="402"/>
        <end position="429"/>
    </location>
</feature>
<feature type="region of interest" description="Disordered" evidence="2">
    <location>
        <begin position="205"/>
        <end position="241"/>
    </location>
</feature>
<keyword evidence="3" id="KW-1133">Transmembrane helix</keyword>
<feature type="region of interest" description="Disordered" evidence="2">
    <location>
        <begin position="1"/>
        <end position="21"/>
    </location>
</feature>
<dbReference type="RefSeq" id="WP_273602066.1">
    <property type="nucleotide sequence ID" value="NZ_JAQQXT010000016.1"/>
</dbReference>